<evidence type="ECO:0000259" key="16">
    <source>
        <dbReference type="Pfam" id="PF02563"/>
    </source>
</evidence>
<name>S0ETV4_CHTCT</name>
<evidence type="ECO:0000256" key="4">
    <source>
        <dbReference type="ARBA" id="ARBA00022452"/>
    </source>
</evidence>
<keyword evidence="13" id="KW-0998">Cell outer membrane</keyword>
<feature type="region of interest" description="Disordered" evidence="15">
    <location>
        <begin position="37"/>
        <end position="100"/>
    </location>
</feature>
<dbReference type="Proteomes" id="UP000014227">
    <property type="component" value="Chromosome I"/>
</dbReference>
<dbReference type="GO" id="GO:0015288">
    <property type="term" value="F:porin activity"/>
    <property type="evidence" value="ECO:0007669"/>
    <property type="project" value="UniProtKB-KW"/>
</dbReference>
<organism evidence="19 20">
    <name type="scientific">Chthonomonas calidirosea (strain DSM 23976 / ICMP 18418 / T49)</name>
    <dbReference type="NCBI Taxonomy" id="1303518"/>
    <lineage>
        <taxon>Bacteria</taxon>
        <taxon>Bacillati</taxon>
        <taxon>Armatimonadota</taxon>
        <taxon>Chthonomonadia</taxon>
        <taxon>Chthonomonadales</taxon>
        <taxon>Chthonomonadaceae</taxon>
        <taxon>Chthonomonas</taxon>
    </lineage>
</organism>
<keyword evidence="4" id="KW-1134">Transmembrane beta strand</keyword>
<keyword evidence="10" id="KW-0626">Porin</keyword>
<feature type="domain" description="Soluble ligand binding" evidence="17">
    <location>
        <begin position="1050"/>
        <end position="1096"/>
    </location>
</feature>
<keyword evidence="14" id="KW-0449">Lipoprotein</keyword>
<keyword evidence="5" id="KW-0762">Sugar transport</keyword>
<keyword evidence="3" id="KW-0813">Transport</keyword>
<dbReference type="Pfam" id="PF22461">
    <property type="entry name" value="SLBB_2"/>
    <property type="match status" value="1"/>
</dbReference>
<protein>
    <submittedName>
        <fullName evidence="19">Periplasmic protein involved in polysaccharide export</fullName>
    </submittedName>
</protein>
<keyword evidence="11" id="KW-0472">Membrane</keyword>
<dbReference type="InterPro" id="IPR019554">
    <property type="entry name" value="Soluble_ligand-bd"/>
</dbReference>
<feature type="domain" description="Soluble ligand binding" evidence="17">
    <location>
        <begin position="689"/>
        <end position="725"/>
    </location>
</feature>
<evidence type="ECO:0000313" key="20">
    <source>
        <dbReference type="Proteomes" id="UP000014227"/>
    </source>
</evidence>
<dbReference type="EMBL" id="HF951689">
    <property type="protein sequence ID" value="CCW35016.1"/>
    <property type="molecule type" value="Genomic_DNA"/>
</dbReference>
<dbReference type="InterPro" id="IPR054765">
    <property type="entry name" value="SLBB_dom"/>
</dbReference>
<keyword evidence="7" id="KW-0732">Signal</keyword>
<dbReference type="Pfam" id="PF02563">
    <property type="entry name" value="Poly_export"/>
    <property type="match status" value="1"/>
</dbReference>
<keyword evidence="8" id="KW-0625">Polysaccharide transport</keyword>
<evidence type="ECO:0000259" key="18">
    <source>
        <dbReference type="Pfam" id="PF22461"/>
    </source>
</evidence>
<evidence type="ECO:0000256" key="10">
    <source>
        <dbReference type="ARBA" id="ARBA00023114"/>
    </source>
</evidence>
<dbReference type="AlphaFoldDB" id="S0ETV4"/>
<dbReference type="GO" id="GO:0009279">
    <property type="term" value="C:cell outer membrane"/>
    <property type="evidence" value="ECO:0007669"/>
    <property type="project" value="UniProtKB-SubCell"/>
</dbReference>
<evidence type="ECO:0000256" key="9">
    <source>
        <dbReference type="ARBA" id="ARBA00023065"/>
    </source>
</evidence>
<evidence type="ECO:0000256" key="11">
    <source>
        <dbReference type="ARBA" id="ARBA00023136"/>
    </source>
</evidence>
<dbReference type="Gene3D" id="3.10.560.10">
    <property type="entry name" value="Outer membrane lipoprotein wza domain like"/>
    <property type="match status" value="7"/>
</dbReference>
<feature type="domain" description="Soluble ligand binding" evidence="17">
    <location>
        <begin position="423"/>
        <end position="469"/>
    </location>
</feature>
<dbReference type="Gene3D" id="3.30.1950.10">
    <property type="entry name" value="wza like domain"/>
    <property type="match status" value="1"/>
</dbReference>
<comment type="subcellular location">
    <subcellularLocation>
        <location evidence="1">Cell outer membrane</location>
        <topology evidence="1">Multi-pass membrane protein</topology>
    </subcellularLocation>
</comment>
<keyword evidence="20" id="KW-1185">Reference proteome</keyword>
<dbReference type="GO" id="GO:0006811">
    <property type="term" value="P:monoatomic ion transport"/>
    <property type="evidence" value="ECO:0007669"/>
    <property type="project" value="UniProtKB-KW"/>
</dbReference>
<evidence type="ECO:0000256" key="3">
    <source>
        <dbReference type="ARBA" id="ARBA00022448"/>
    </source>
</evidence>
<feature type="compositionally biased region" description="Low complexity" evidence="15">
    <location>
        <begin position="47"/>
        <end position="59"/>
    </location>
</feature>
<feature type="domain" description="Soluble ligand binding" evidence="17">
    <location>
        <begin position="781"/>
        <end position="822"/>
    </location>
</feature>
<proteinExistence type="inferred from homology"/>
<feature type="domain" description="Soluble ligand binding" evidence="17">
    <location>
        <begin position="876"/>
        <end position="911"/>
    </location>
</feature>
<comment type="similarity">
    <text evidence="2">Belongs to the BexD/CtrA/VexA family.</text>
</comment>
<evidence type="ECO:0000259" key="17">
    <source>
        <dbReference type="Pfam" id="PF10531"/>
    </source>
</evidence>
<dbReference type="RefSeq" id="WP_016482561.1">
    <property type="nucleotide sequence ID" value="NC_021487.1"/>
</dbReference>
<dbReference type="InParanoid" id="S0ETV4"/>
<dbReference type="HOGENOM" id="CLU_276048_0_0_0"/>
<dbReference type="InterPro" id="IPR049712">
    <property type="entry name" value="Poly_export"/>
</dbReference>
<reference evidence="20" key="1">
    <citation type="submission" date="2013-03" db="EMBL/GenBank/DDBJ databases">
        <title>Genome sequence of Chthonomonas calidirosea, the first sequenced genome from the Armatimonadetes phylum (formally candidate division OP10).</title>
        <authorList>
            <person name="Lee K.C.Y."/>
            <person name="Morgan X.C."/>
            <person name="Dunfield P.F."/>
            <person name="Tamas I."/>
            <person name="Houghton K.M."/>
            <person name="Vyssotski M."/>
            <person name="Ryan J.L.J."/>
            <person name="Lagutin K."/>
            <person name="McDonald I.R."/>
            <person name="Stott M.B."/>
        </authorList>
    </citation>
    <scope>NUCLEOTIDE SEQUENCE [LARGE SCALE GENOMIC DNA]</scope>
    <source>
        <strain evidence="20">DSM 23976 / ICMP 18418 / T49</strain>
    </source>
</reference>
<evidence type="ECO:0000256" key="8">
    <source>
        <dbReference type="ARBA" id="ARBA00023047"/>
    </source>
</evidence>
<evidence type="ECO:0000256" key="13">
    <source>
        <dbReference type="ARBA" id="ARBA00023237"/>
    </source>
</evidence>
<evidence type="ECO:0000256" key="7">
    <source>
        <dbReference type="ARBA" id="ARBA00022729"/>
    </source>
</evidence>
<evidence type="ECO:0000256" key="15">
    <source>
        <dbReference type="SAM" id="MobiDB-lite"/>
    </source>
</evidence>
<dbReference type="KEGG" id="ccz:CCALI_01198"/>
<evidence type="ECO:0000313" key="19">
    <source>
        <dbReference type="EMBL" id="CCW35016.1"/>
    </source>
</evidence>
<dbReference type="InterPro" id="IPR003715">
    <property type="entry name" value="Poly_export_N"/>
</dbReference>
<keyword evidence="6" id="KW-0812">Transmembrane</keyword>
<dbReference type="STRING" id="454171.CP488_02899"/>
<feature type="domain" description="Soluble ligand binding" evidence="17">
    <location>
        <begin position="597"/>
        <end position="650"/>
    </location>
</feature>
<evidence type="ECO:0000256" key="2">
    <source>
        <dbReference type="ARBA" id="ARBA00009450"/>
    </source>
</evidence>
<feature type="domain" description="SLBB" evidence="18">
    <location>
        <begin position="509"/>
        <end position="586"/>
    </location>
</feature>
<dbReference type="eggNOG" id="COG3266">
    <property type="taxonomic scope" value="Bacteria"/>
</dbReference>
<evidence type="ECO:0000256" key="1">
    <source>
        <dbReference type="ARBA" id="ARBA00004571"/>
    </source>
</evidence>
<feature type="domain" description="Polysaccharide export protein N-terminal" evidence="16">
    <location>
        <begin position="340"/>
        <end position="415"/>
    </location>
</feature>
<dbReference type="OrthoDB" id="9808948at2"/>
<gene>
    <name evidence="19" type="ORF">CCALI_01198</name>
</gene>
<evidence type="ECO:0000256" key="12">
    <source>
        <dbReference type="ARBA" id="ARBA00023139"/>
    </source>
</evidence>
<evidence type="ECO:0000256" key="5">
    <source>
        <dbReference type="ARBA" id="ARBA00022597"/>
    </source>
</evidence>
<dbReference type="PANTHER" id="PTHR33619:SF3">
    <property type="entry name" value="POLYSACCHARIDE EXPORT PROTEIN GFCE-RELATED"/>
    <property type="match status" value="1"/>
</dbReference>
<feature type="compositionally biased region" description="Pro residues" evidence="15">
    <location>
        <begin position="208"/>
        <end position="217"/>
    </location>
</feature>
<dbReference type="eggNOG" id="COG1596">
    <property type="taxonomic scope" value="Bacteria"/>
</dbReference>
<evidence type="ECO:0000256" key="14">
    <source>
        <dbReference type="ARBA" id="ARBA00023288"/>
    </source>
</evidence>
<feature type="region of interest" description="Disordered" evidence="15">
    <location>
        <begin position="180"/>
        <end position="226"/>
    </location>
</feature>
<keyword evidence="9" id="KW-0406">Ion transport</keyword>
<sequence length="1154" mass="122651">MAGRSSGSLSSVWVRIPGLVGFGLGLLGVSLGPNQPVYAQGSGDQNPPSTSGTTVTPTPQKQEEDLKALQKQQQTPVAPPANPLVQPTDSSGKGLNGTPNKAVEQTLEQSLKDFGDYSPNPPDARTVKRPEDLPLFGYDFFEPAREYILARRAFLMQYYPYLKMTIGGAATSYATAPTASALPTSNLNTTGATTVNPTPPASTNAPTSPQPSQPTVPPATGATSAPQSLLEPLGAMALGAGATRQTIAPSENPENATSASGVGNPYPYAAPYSYPYAPYTNMPPMMGFPYGTPSYSSYGGQPNGVYGIPPTQQSGENAINAYNGVADPLEQMVFNIISSPPLNYQLFGGDVVVVRYSNPAMEPRVLTLQVSPQGELDLGKDGRVNVAGMTLAQAEQALRAHLSRYYRNVDVSISLSRLRTISVTVMGHVFAPGTYIVPAVATAFNVLYAAGGPTKDGSFRDIEVRRGNKVLPLDLYQLMADLPSKGGTSRFDIPLQPGDVIFVPGTDERVYAMGEVRSPACYELKQGETLADLLRLAGGVRAAGVSHAVQVITVQPGKARVIHTVDLADSAAVAHFRLYDGDIVNVLQLRPTLENLVRIDGAVAQPSAYALTPGMRVADLVQMAGGPLSEAYLQRAALYRWSPSGVPTYIPINLAAALEGDPTANIPLQRWDKLEVYTVQQAAFMGERKVTVRGDVQRPGVYQYSEGMHLSDLLLKAGGPLPDAALVVDERQNGDGSKRYYYATIDELQAGDSQKNILVHDNDVVAVYTEAQAQYMPAHKVVILGLVNAPGQYDRGEDMHLSDLLRLAGGLLPNASNQIVIAHARQFVSGNESPTQTVMVTRGPHGECVPDQDPLLRDGDVVTVPGVGHYQEKPMVAYIQGQVEHPGPYIITKTTRLSDLVRMAGGLTKEAFPEGAQFNRNPDEMASPEQKQLARVISDLSDLYNQSDYKRQLALSDLERIKAAGNAATSSVPLTSNGQAAGSSAAATLALELSKRDLVSPPRVLGPTDLQPNGNIAINLPDALKHPGGPNDLLLADGDQLTIPTIPTTVQVIGAVVQPRGVIYRKGEGIFYYVNQAGGYAPDAAIDHIVVIHAGGGLTPGYKVRSLEPGDLIFVPTKVLAAKLSGGGNNIEDFFRSLTTSAIIFRIATGLVGL</sequence>
<dbReference type="Pfam" id="PF10531">
    <property type="entry name" value="SLBB"/>
    <property type="match status" value="6"/>
</dbReference>
<feature type="compositionally biased region" description="Low complexity" evidence="15">
    <location>
        <begin position="192"/>
        <end position="207"/>
    </location>
</feature>
<evidence type="ECO:0000256" key="6">
    <source>
        <dbReference type="ARBA" id="ARBA00022692"/>
    </source>
</evidence>
<dbReference type="PATRIC" id="fig|1303518.3.peg.1220"/>
<keyword evidence="12" id="KW-0564">Palmitate</keyword>
<dbReference type="PANTHER" id="PTHR33619">
    <property type="entry name" value="POLYSACCHARIDE EXPORT PROTEIN GFCE-RELATED"/>
    <property type="match status" value="1"/>
</dbReference>
<dbReference type="GO" id="GO:0046930">
    <property type="term" value="C:pore complex"/>
    <property type="evidence" value="ECO:0007669"/>
    <property type="project" value="UniProtKB-KW"/>
</dbReference>
<feature type="compositionally biased region" description="Polar residues" evidence="15">
    <location>
        <begin position="85"/>
        <end position="99"/>
    </location>
</feature>
<accession>S0ETV4</accession>
<dbReference type="GO" id="GO:0015159">
    <property type="term" value="F:polysaccharide transmembrane transporter activity"/>
    <property type="evidence" value="ECO:0007669"/>
    <property type="project" value="InterPro"/>
</dbReference>